<dbReference type="AlphaFoldDB" id="A0A7J0EB96"/>
<dbReference type="Proteomes" id="UP000585474">
    <property type="component" value="Unassembled WGS sequence"/>
</dbReference>
<sequence>MSPHQARSRVRSLMEARGARTAHGACENCDDGDNDNHHESVMGGEANAFGGNIWIVGGAPPTVISDISGRADLFWLSPIGTSCCGLPTEGLEEAVETGGILPRAGAGVVTEEEHPESFGTTSFGAEGSEDLGTGLCYDISSRTIKDNGTAGAIVGCLCCTRYFPYV</sequence>
<keyword evidence="2" id="KW-1185">Reference proteome</keyword>
<protein>
    <submittedName>
        <fullName evidence="1">Uncharacterized protein</fullName>
    </submittedName>
</protein>
<gene>
    <name evidence="1" type="ORF">Acr_03g0004340</name>
</gene>
<organism evidence="1 2">
    <name type="scientific">Actinidia rufa</name>
    <dbReference type="NCBI Taxonomy" id="165716"/>
    <lineage>
        <taxon>Eukaryota</taxon>
        <taxon>Viridiplantae</taxon>
        <taxon>Streptophyta</taxon>
        <taxon>Embryophyta</taxon>
        <taxon>Tracheophyta</taxon>
        <taxon>Spermatophyta</taxon>
        <taxon>Magnoliopsida</taxon>
        <taxon>eudicotyledons</taxon>
        <taxon>Gunneridae</taxon>
        <taxon>Pentapetalae</taxon>
        <taxon>asterids</taxon>
        <taxon>Ericales</taxon>
        <taxon>Actinidiaceae</taxon>
        <taxon>Actinidia</taxon>
    </lineage>
</organism>
<accession>A0A7J0EB96</accession>
<evidence type="ECO:0000313" key="1">
    <source>
        <dbReference type="EMBL" id="GFY83660.1"/>
    </source>
</evidence>
<proteinExistence type="predicted"/>
<dbReference type="EMBL" id="BJWL01000003">
    <property type="protein sequence ID" value="GFY83660.1"/>
    <property type="molecule type" value="Genomic_DNA"/>
</dbReference>
<name>A0A7J0EB96_9ERIC</name>
<evidence type="ECO:0000313" key="2">
    <source>
        <dbReference type="Proteomes" id="UP000585474"/>
    </source>
</evidence>
<reference evidence="1 2" key="1">
    <citation type="submission" date="2019-07" db="EMBL/GenBank/DDBJ databases">
        <title>De Novo Assembly of kiwifruit Actinidia rufa.</title>
        <authorList>
            <person name="Sugita-Konishi S."/>
            <person name="Sato K."/>
            <person name="Mori E."/>
            <person name="Abe Y."/>
            <person name="Kisaki G."/>
            <person name="Hamano K."/>
            <person name="Suezawa K."/>
            <person name="Otani M."/>
            <person name="Fukuda T."/>
            <person name="Manabe T."/>
            <person name="Gomi K."/>
            <person name="Tabuchi M."/>
            <person name="Akimitsu K."/>
            <person name="Kataoka I."/>
        </authorList>
    </citation>
    <scope>NUCLEOTIDE SEQUENCE [LARGE SCALE GENOMIC DNA]</scope>
    <source>
        <strain evidence="2">cv. Fuchu</strain>
    </source>
</reference>
<comment type="caution">
    <text evidence="1">The sequence shown here is derived from an EMBL/GenBank/DDBJ whole genome shotgun (WGS) entry which is preliminary data.</text>
</comment>